<dbReference type="NCBIfam" id="TIGR04145">
    <property type="entry name" value="Firmicu_CTERM"/>
    <property type="match status" value="1"/>
</dbReference>
<keyword evidence="4" id="KW-1185">Reference proteome</keyword>
<name>A0A0R1LZK8_9LACO</name>
<organism evidence="3 4">
    <name type="scientific">Liquorilactobacillus capillatus DSM 19910</name>
    <dbReference type="NCBI Taxonomy" id="1423731"/>
    <lineage>
        <taxon>Bacteria</taxon>
        <taxon>Bacillati</taxon>
        <taxon>Bacillota</taxon>
        <taxon>Bacilli</taxon>
        <taxon>Lactobacillales</taxon>
        <taxon>Lactobacillaceae</taxon>
        <taxon>Liquorilactobacillus</taxon>
    </lineage>
</organism>
<dbReference type="PATRIC" id="fig|1423731.3.peg.1633"/>
<protein>
    <recommendedName>
        <fullName evidence="5">Firmicu-CTERM sorting domain-containing protein</fullName>
    </recommendedName>
</protein>
<keyword evidence="2" id="KW-0472">Membrane</keyword>
<gene>
    <name evidence="3" type="ORF">FC81_GL001592</name>
</gene>
<keyword evidence="2" id="KW-0812">Transmembrane</keyword>
<feature type="compositionally biased region" description="Polar residues" evidence="1">
    <location>
        <begin position="146"/>
        <end position="159"/>
    </location>
</feature>
<feature type="region of interest" description="Disordered" evidence="1">
    <location>
        <begin position="146"/>
        <end position="229"/>
    </location>
</feature>
<comment type="caution">
    <text evidence="3">The sequence shown here is derived from an EMBL/GenBank/DDBJ whole genome shotgun (WGS) entry which is preliminary data.</text>
</comment>
<evidence type="ECO:0000256" key="1">
    <source>
        <dbReference type="SAM" id="MobiDB-lite"/>
    </source>
</evidence>
<reference evidence="3 4" key="1">
    <citation type="journal article" date="2015" name="Genome Announc.">
        <title>Expanding the biotechnology potential of lactobacilli through comparative genomics of 213 strains and associated genera.</title>
        <authorList>
            <person name="Sun Z."/>
            <person name="Harris H.M."/>
            <person name="McCann A."/>
            <person name="Guo C."/>
            <person name="Argimon S."/>
            <person name="Zhang W."/>
            <person name="Yang X."/>
            <person name="Jeffery I.B."/>
            <person name="Cooney J.C."/>
            <person name="Kagawa T.F."/>
            <person name="Liu W."/>
            <person name="Song Y."/>
            <person name="Salvetti E."/>
            <person name="Wrobel A."/>
            <person name="Rasinkangas P."/>
            <person name="Parkhill J."/>
            <person name="Rea M.C."/>
            <person name="O'Sullivan O."/>
            <person name="Ritari J."/>
            <person name="Douillard F.P."/>
            <person name="Paul Ross R."/>
            <person name="Yang R."/>
            <person name="Briner A.E."/>
            <person name="Felis G.E."/>
            <person name="de Vos W.M."/>
            <person name="Barrangou R."/>
            <person name="Klaenhammer T.R."/>
            <person name="Caufield P.W."/>
            <person name="Cui Y."/>
            <person name="Zhang H."/>
            <person name="O'Toole P.W."/>
        </authorList>
    </citation>
    <scope>NUCLEOTIDE SEQUENCE [LARGE SCALE GENOMIC DNA]</scope>
    <source>
        <strain evidence="3 4">DSM 19910</strain>
    </source>
</reference>
<dbReference type="AlphaFoldDB" id="A0A0R1LZK8"/>
<dbReference type="EMBL" id="AZEF01000030">
    <property type="protein sequence ID" value="KRL00990.1"/>
    <property type="molecule type" value="Genomic_DNA"/>
</dbReference>
<evidence type="ECO:0000256" key="2">
    <source>
        <dbReference type="SAM" id="Phobius"/>
    </source>
</evidence>
<dbReference type="InterPro" id="IPR026409">
    <property type="entry name" value="Firmicu_CTERM"/>
</dbReference>
<dbReference type="STRING" id="1423731.FC81_GL001592"/>
<dbReference type="Proteomes" id="UP000051621">
    <property type="component" value="Unassembled WGS sequence"/>
</dbReference>
<evidence type="ECO:0000313" key="4">
    <source>
        <dbReference type="Proteomes" id="UP000051621"/>
    </source>
</evidence>
<accession>A0A0R1LZK8</accession>
<proteinExistence type="predicted"/>
<evidence type="ECO:0000313" key="3">
    <source>
        <dbReference type="EMBL" id="KRL00990.1"/>
    </source>
</evidence>
<sequence length="426" mass="45229">MVIASNRVNADSQTELKLDGQFNDWEQVNKTPVGYYHMGNWALAVSNDSVWLYVDNGGNADMSIPMQNYTLKVADKAYNLEFASSGSQITVTARNMSDNWRSMGEVGTGIISKNGSKQTGEFTLALGKLGLNTTKAKDAEVTLTNSSLGSQTATATDIQSSSTAASSSSASSTTSSSSSSSATSSSSTSSSNNTSATSETAGAQSSSSAQANPNNQSNNLGIAIDGQFNDWTDKPQSPMKIVGDDDNIKNVSLLADGKNVYFYIEMHPVLSGGYVNFQPAGYKLKVGNVVYDIDFNHNTTVNLNDGETKMVTLGIYNAHDNWYTTLNNQVAVTRKKISQKMGDGSTVTGEAYVFECAVPFSALKGSSNMSGQTITLANRNLWTGEVNAAGGSTQPLILAGIGLTIALFAVYKFSGIKSNSWRKVIK</sequence>
<keyword evidence="2" id="KW-1133">Transmembrane helix</keyword>
<feature type="transmembrane region" description="Helical" evidence="2">
    <location>
        <begin position="396"/>
        <end position="413"/>
    </location>
</feature>
<evidence type="ECO:0008006" key="5">
    <source>
        <dbReference type="Google" id="ProtNLM"/>
    </source>
</evidence>
<feature type="compositionally biased region" description="Low complexity" evidence="1">
    <location>
        <begin position="160"/>
        <end position="219"/>
    </location>
</feature>